<evidence type="ECO:0000313" key="1">
    <source>
        <dbReference type="EMBL" id="GAG82571.1"/>
    </source>
</evidence>
<organism evidence="1">
    <name type="scientific">marine sediment metagenome</name>
    <dbReference type="NCBI Taxonomy" id="412755"/>
    <lineage>
        <taxon>unclassified sequences</taxon>
        <taxon>metagenomes</taxon>
        <taxon>ecological metagenomes</taxon>
    </lineage>
</organism>
<dbReference type="AlphaFoldDB" id="X1CEB7"/>
<feature type="non-terminal residue" evidence="1">
    <location>
        <position position="1"/>
    </location>
</feature>
<comment type="caution">
    <text evidence="1">The sequence shown here is derived from an EMBL/GenBank/DDBJ whole genome shotgun (WGS) entry which is preliminary data.</text>
</comment>
<protein>
    <submittedName>
        <fullName evidence="1">Uncharacterized protein</fullName>
    </submittedName>
</protein>
<sequence>TMIKKAVPELPAKFAYFCTHASLKLFQEPFKRITGVIKKHDCEIIGKFDCVGENLGIPLDTQLAMLDNLPEAQREKAIKDMEKMKGRPNEVDFENAKSFAISLVKNL</sequence>
<gene>
    <name evidence="1" type="ORF">S01H4_24044</name>
</gene>
<dbReference type="EMBL" id="BART01011245">
    <property type="protein sequence ID" value="GAG82571.1"/>
    <property type="molecule type" value="Genomic_DNA"/>
</dbReference>
<reference evidence="1" key="1">
    <citation type="journal article" date="2014" name="Front. Microbiol.">
        <title>High frequency of phylogenetically diverse reductive dehalogenase-homologous genes in deep subseafloor sedimentary metagenomes.</title>
        <authorList>
            <person name="Kawai M."/>
            <person name="Futagami T."/>
            <person name="Toyoda A."/>
            <person name="Takaki Y."/>
            <person name="Nishi S."/>
            <person name="Hori S."/>
            <person name="Arai W."/>
            <person name="Tsubouchi T."/>
            <person name="Morono Y."/>
            <person name="Uchiyama I."/>
            <person name="Ito T."/>
            <person name="Fujiyama A."/>
            <person name="Inagaki F."/>
            <person name="Takami H."/>
        </authorList>
    </citation>
    <scope>NUCLEOTIDE SEQUENCE</scope>
    <source>
        <strain evidence="1">Expedition CK06-06</strain>
    </source>
</reference>
<accession>X1CEB7</accession>
<proteinExistence type="predicted"/>
<name>X1CEB7_9ZZZZ</name>